<organism evidence="1 2">
    <name type="scientific">Mya arenaria</name>
    <name type="common">Soft-shell clam</name>
    <dbReference type="NCBI Taxonomy" id="6604"/>
    <lineage>
        <taxon>Eukaryota</taxon>
        <taxon>Metazoa</taxon>
        <taxon>Spiralia</taxon>
        <taxon>Lophotrochozoa</taxon>
        <taxon>Mollusca</taxon>
        <taxon>Bivalvia</taxon>
        <taxon>Autobranchia</taxon>
        <taxon>Heteroconchia</taxon>
        <taxon>Euheterodonta</taxon>
        <taxon>Imparidentia</taxon>
        <taxon>Neoheterodontei</taxon>
        <taxon>Myida</taxon>
        <taxon>Myoidea</taxon>
        <taxon>Myidae</taxon>
        <taxon>Mya</taxon>
    </lineage>
</organism>
<name>A0ABY7F8H5_MYAAR</name>
<sequence>MGGGEGFSQNQKTFVQKTFYACYDVRGMLLGETCAGDFNCTYNGMVFCGHIPCPLEPCAVQLVLTAAPQTVT</sequence>
<keyword evidence="2" id="KW-1185">Reference proteome</keyword>
<evidence type="ECO:0000313" key="1">
    <source>
        <dbReference type="EMBL" id="WAR17322.1"/>
    </source>
</evidence>
<accession>A0ABY7F8H5</accession>
<reference evidence="1" key="1">
    <citation type="submission" date="2022-11" db="EMBL/GenBank/DDBJ databases">
        <title>Centuries of genome instability and evolution in soft-shell clam transmissible cancer (bioRxiv).</title>
        <authorList>
            <person name="Hart S.F.M."/>
            <person name="Yonemitsu M.A."/>
            <person name="Giersch R.M."/>
            <person name="Beal B.F."/>
            <person name="Arriagada G."/>
            <person name="Davis B.W."/>
            <person name="Ostrander E.A."/>
            <person name="Goff S.P."/>
            <person name="Metzger M.J."/>
        </authorList>
    </citation>
    <scope>NUCLEOTIDE SEQUENCE</scope>
    <source>
        <strain evidence="1">MELC-2E11</strain>
        <tissue evidence="1">Siphon/mantle</tissue>
    </source>
</reference>
<dbReference type="EMBL" id="CP111021">
    <property type="protein sequence ID" value="WAR17322.1"/>
    <property type="molecule type" value="Genomic_DNA"/>
</dbReference>
<gene>
    <name evidence="1" type="ORF">MAR_031916</name>
</gene>
<dbReference type="Proteomes" id="UP001164746">
    <property type="component" value="Chromosome 10"/>
</dbReference>
<proteinExistence type="predicted"/>
<protein>
    <submittedName>
        <fullName evidence="1">Uncharacterized protein</fullName>
    </submittedName>
</protein>
<evidence type="ECO:0000313" key="2">
    <source>
        <dbReference type="Proteomes" id="UP001164746"/>
    </source>
</evidence>